<evidence type="ECO:0000313" key="3">
    <source>
        <dbReference type="Proteomes" id="UP000006898"/>
    </source>
</evidence>
<protein>
    <submittedName>
        <fullName evidence="2">Uncharacterized protein</fullName>
    </submittedName>
</protein>
<organism evidence="2 3">
    <name type="scientific">Methylomirabilis oxygeniifera</name>
    <dbReference type="NCBI Taxonomy" id="671143"/>
    <lineage>
        <taxon>Bacteria</taxon>
        <taxon>Candidatus Methylomirabilota</taxon>
        <taxon>Candidatus Methylomirabilia</taxon>
        <taxon>Candidatus Methylomirabilales</taxon>
        <taxon>Candidatus Methylomirabilaceae</taxon>
        <taxon>Candidatus Methylomirabilis</taxon>
    </lineage>
</organism>
<accession>D5MEQ7</accession>
<dbReference type="EMBL" id="FP565575">
    <property type="protein sequence ID" value="CBE68236.1"/>
    <property type="molecule type" value="Genomic_DNA"/>
</dbReference>
<feature type="transmembrane region" description="Helical" evidence="1">
    <location>
        <begin position="53"/>
        <end position="74"/>
    </location>
</feature>
<keyword evidence="1" id="KW-0472">Membrane</keyword>
<proteinExistence type="predicted"/>
<evidence type="ECO:0000256" key="1">
    <source>
        <dbReference type="SAM" id="Phobius"/>
    </source>
</evidence>
<dbReference type="STRING" id="671143.DAMO_1176"/>
<dbReference type="KEGG" id="mox:DAMO_1176"/>
<keyword evidence="1" id="KW-0812">Transmembrane</keyword>
<dbReference type="AlphaFoldDB" id="D5MEQ7"/>
<dbReference type="Proteomes" id="UP000006898">
    <property type="component" value="Chromosome"/>
</dbReference>
<reference evidence="2 3" key="1">
    <citation type="journal article" date="2010" name="Nature">
        <title>Nitrite-driven anaerobic methane oxidation by oxygenic bacteria.</title>
        <authorList>
            <person name="Ettwig K.F."/>
            <person name="Butler M.K."/>
            <person name="Le Paslier D."/>
            <person name="Pelletier E."/>
            <person name="Mangenot S."/>
            <person name="Kuypers M.M.M."/>
            <person name="Schreiber F."/>
            <person name="Dutilh B.E."/>
            <person name="Zedelius J."/>
            <person name="de Beer D."/>
            <person name="Gloerich J."/>
            <person name="Wessels H.J.C.T."/>
            <person name="van Allen T."/>
            <person name="Luesken F."/>
            <person name="Wu M."/>
            <person name="van de Pas-Schoonen K.T."/>
            <person name="Op den Camp H.J.M."/>
            <person name="Janssen-Megens E.M."/>
            <person name="Francoijs K-J."/>
            <person name="Stunnenberg H."/>
            <person name="Weissenbach J."/>
            <person name="Jetten M.S.M."/>
            <person name="Strous M."/>
        </authorList>
    </citation>
    <scope>NUCLEOTIDE SEQUENCE [LARGE SCALE GENOMIC DNA]</scope>
</reference>
<feature type="transmembrane region" description="Helical" evidence="1">
    <location>
        <begin position="12"/>
        <end position="33"/>
    </location>
</feature>
<evidence type="ECO:0000313" key="2">
    <source>
        <dbReference type="EMBL" id="CBE68236.1"/>
    </source>
</evidence>
<dbReference type="HOGENOM" id="CLU_1097054_0_0_0"/>
<sequence length="253" mass="28725">MGNLQASIGSARLLLLGIIKRAWSWLLLAFVTFPGAYDRYKWIFPHDMQVASMPLWVSLGLLGIGLIYAMFMTYHELNMQAKTMQHQLDPTLDILCGNDPPLEEREILAGSQDVQWRYFRIGIKNIGSTTVEDVVVRLEELYDLASDPPAKSPVPPVILRQMNDNPFNGQYQQSFRLHPGQIQYIDVAWKPEAAVTIDPDQIRLGYAQMSPSLISCRRHELLIQAAGRNVPAKSRWFFVDVNQDGQLIFGPKN</sequence>
<name>D5MEQ7_METO1</name>
<gene>
    <name evidence="2" type="ORF">DAMO_1176</name>
</gene>
<keyword evidence="1" id="KW-1133">Transmembrane helix</keyword>